<proteinExistence type="predicted"/>
<dbReference type="KEGG" id="suam:BOO69_13215"/>
<dbReference type="Proteomes" id="UP000181897">
    <property type="component" value="Chromosome"/>
</dbReference>
<accession>A0A1J0WMU2</accession>
<name>A0A1J0WMU2_9RHOB</name>
<organism evidence="2 3">
    <name type="scientific">Sulfitobacter alexandrii</name>
    <dbReference type="NCBI Taxonomy" id="1917485"/>
    <lineage>
        <taxon>Bacteria</taxon>
        <taxon>Pseudomonadati</taxon>
        <taxon>Pseudomonadota</taxon>
        <taxon>Alphaproteobacteria</taxon>
        <taxon>Rhodobacterales</taxon>
        <taxon>Roseobacteraceae</taxon>
        <taxon>Sulfitobacter</taxon>
    </lineage>
</organism>
<protein>
    <recommendedName>
        <fullName evidence="4">DUF3307 domain-containing protein</fullName>
    </recommendedName>
</protein>
<dbReference type="STRING" id="1917485.BOO69_13215"/>
<evidence type="ECO:0008006" key="4">
    <source>
        <dbReference type="Google" id="ProtNLM"/>
    </source>
</evidence>
<keyword evidence="1" id="KW-0472">Membrane</keyword>
<dbReference type="EMBL" id="CP018076">
    <property type="protein sequence ID" value="APE45486.1"/>
    <property type="molecule type" value="Genomic_DNA"/>
</dbReference>
<feature type="transmembrane region" description="Helical" evidence="1">
    <location>
        <begin position="55"/>
        <end position="78"/>
    </location>
</feature>
<gene>
    <name evidence="2" type="ORF">BOO69_13215</name>
</gene>
<keyword evidence="1" id="KW-1133">Transmembrane helix</keyword>
<evidence type="ECO:0000313" key="2">
    <source>
        <dbReference type="EMBL" id="APE45486.1"/>
    </source>
</evidence>
<dbReference type="Pfam" id="PF11750">
    <property type="entry name" value="DUF3307"/>
    <property type="match status" value="1"/>
</dbReference>
<evidence type="ECO:0000256" key="1">
    <source>
        <dbReference type="SAM" id="Phobius"/>
    </source>
</evidence>
<reference evidence="2 3" key="1">
    <citation type="submission" date="2016-11" db="EMBL/GenBank/DDBJ databases">
        <title>Complete genome sequence of Sulfitobacter sp. AM1-D1, a toxic bacteria associated with marine dinoflagellate Alexandrium minutum in East China Sea.</title>
        <authorList>
            <person name="Yang Q."/>
            <person name="Zhang X."/>
            <person name="Tian X."/>
        </authorList>
    </citation>
    <scope>NUCLEOTIDE SEQUENCE [LARGE SCALE GENOMIC DNA]</scope>
    <source>
        <strain evidence="2 3">AM1-D1</strain>
    </source>
</reference>
<keyword evidence="1" id="KW-0812">Transmembrane</keyword>
<dbReference type="RefSeq" id="WP_071973823.1">
    <property type="nucleotide sequence ID" value="NZ_CP018076.1"/>
</dbReference>
<dbReference type="AlphaFoldDB" id="A0A1J0WMU2"/>
<dbReference type="InterPro" id="IPR021737">
    <property type="entry name" value="Phage_phiKZ_Orf197"/>
</dbReference>
<evidence type="ECO:0000313" key="3">
    <source>
        <dbReference type="Proteomes" id="UP000181897"/>
    </source>
</evidence>
<sequence length="128" mass="14311">MTTEMQAMLLLLTLLQVKHLFADYFLQTQRMLRDKARYVHVGRAQHAGLHAAMSLVAFLLVGAAPAVAAVICLAEGVAHFHIDWLKGRHGARSGQGPDQAGYWRAFGVDQLMHQLTYVAMLWAWLVWG</sequence>
<keyword evidence="3" id="KW-1185">Reference proteome</keyword>